<reference evidence="2 3" key="1">
    <citation type="journal article" date="2019" name="Nat. Med.">
        <title>A library of human gut bacterial isolates paired with longitudinal multiomics data enables mechanistic microbiome research.</title>
        <authorList>
            <person name="Poyet M."/>
            <person name="Groussin M."/>
            <person name="Gibbons S.M."/>
            <person name="Avila-Pacheco J."/>
            <person name="Jiang X."/>
            <person name="Kearney S.M."/>
            <person name="Perrotta A.R."/>
            <person name="Berdy B."/>
            <person name="Zhao S."/>
            <person name="Lieberman T.D."/>
            <person name="Swanson P.K."/>
            <person name="Smith M."/>
            <person name="Roesemann S."/>
            <person name="Alexander J.E."/>
            <person name="Rich S.A."/>
            <person name="Livny J."/>
            <person name="Vlamakis H."/>
            <person name="Clish C."/>
            <person name="Bullock K."/>
            <person name="Deik A."/>
            <person name="Scott J."/>
            <person name="Pierce K.A."/>
            <person name="Xavier R.J."/>
            <person name="Alm E.J."/>
        </authorList>
    </citation>
    <scope>NUCLEOTIDE SEQUENCE [LARGE SCALE GENOMIC DNA]</scope>
    <source>
        <strain evidence="2 3">BIOML-A14</strain>
    </source>
</reference>
<gene>
    <name evidence="2" type="ORF">F3B98_00885</name>
</gene>
<accession>A0A5N4EZG6</accession>
<evidence type="ECO:0000313" key="2">
    <source>
        <dbReference type="EMBL" id="KAA4666973.1"/>
    </source>
</evidence>
<evidence type="ECO:0000313" key="3">
    <source>
        <dbReference type="Proteomes" id="UP000435985"/>
    </source>
</evidence>
<feature type="signal peptide" evidence="1">
    <location>
        <begin position="1"/>
        <end position="21"/>
    </location>
</feature>
<name>A0A5N4EZG6_BACOV</name>
<proteinExistence type="predicted"/>
<dbReference type="EMBL" id="VWFO01000001">
    <property type="protein sequence ID" value="KAA4666973.1"/>
    <property type="molecule type" value="Genomic_DNA"/>
</dbReference>
<dbReference type="Proteomes" id="UP000435985">
    <property type="component" value="Unassembled WGS sequence"/>
</dbReference>
<evidence type="ECO:0000256" key="1">
    <source>
        <dbReference type="SAM" id="SignalP"/>
    </source>
</evidence>
<sequence>MKTFRLMFVLCLLASAEIVQAQHVSDKAYKGGNFTLEFGAFTNAGSKISFTGFSLTPVGGYTFSEHLFLGGGVSFCFNTVDNFFSISMPVFVRGKYSLLKSRITPYVLLDAGYDPLFVSVNHEISESYVPSHGDLWIYGTRGGFYLRPELGVSLRLRRRKSVNFGIGYCRQRGDFKRMELQNGSIEAVNYSKVGKLTFRAGFTF</sequence>
<keyword evidence="1" id="KW-0732">Signal</keyword>
<protein>
    <recommendedName>
        <fullName evidence="4">Outer membrane protein beta-barrel domain-containing protein</fullName>
    </recommendedName>
</protein>
<feature type="chain" id="PRO_5041092080" description="Outer membrane protein beta-barrel domain-containing protein" evidence="1">
    <location>
        <begin position="22"/>
        <end position="204"/>
    </location>
</feature>
<dbReference type="AlphaFoldDB" id="A0A5N4EZG6"/>
<comment type="caution">
    <text evidence="2">The sequence shown here is derived from an EMBL/GenBank/DDBJ whole genome shotgun (WGS) entry which is preliminary data.</text>
</comment>
<evidence type="ECO:0008006" key="4">
    <source>
        <dbReference type="Google" id="ProtNLM"/>
    </source>
</evidence>
<organism evidence="2 3">
    <name type="scientific">Bacteroides ovatus</name>
    <dbReference type="NCBI Taxonomy" id="28116"/>
    <lineage>
        <taxon>Bacteria</taxon>
        <taxon>Pseudomonadati</taxon>
        <taxon>Bacteroidota</taxon>
        <taxon>Bacteroidia</taxon>
        <taxon>Bacteroidales</taxon>
        <taxon>Bacteroidaceae</taxon>
        <taxon>Bacteroides</taxon>
    </lineage>
</organism>